<evidence type="ECO:0000313" key="2">
    <source>
        <dbReference type="EMBL" id="ORB62791.1"/>
    </source>
</evidence>
<sequence length="97" mass="10161">MKIFLAAFAVALSAASVVSPAAASGAPSGPRSVTDTVASLEAQGFKVIVNKVGHAPLDQCTVGGVRQGQVVTELKRNRRDQTVKRVKYTTVYIDANC</sequence>
<gene>
    <name evidence="2" type="ORF">BST47_22640</name>
</gene>
<proteinExistence type="predicted"/>
<protein>
    <recommendedName>
        <fullName evidence="4">PASTA domain-containing protein</fullName>
    </recommendedName>
</protein>
<reference evidence="2 3" key="1">
    <citation type="submission" date="2017-02" db="EMBL/GenBank/DDBJ databases">
        <title>The new phylogeny of genus Mycobacterium.</title>
        <authorList>
            <person name="Tortoli E."/>
            <person name="Trovato A."/>
            <person name="Cirillo D.M."/>
        </authorList>
    </citation>
    <scope>NUCLEOTIDE SEQUENCE [LARGE SCALE GENOMIC DNA]</scope>
    <source>
        <strain evidence="2 3">DSM 44338</strain>
    </source>
</reference>
<keyword evidence="3" id="KW-1185">Reference proteome</keyword>
<name>A0A1X0JJ21_9MYCO</name>
<evidence type="ECO:0000256" key="1">
    <source>
        <dbReference type="SAM" id="SignalP"/>
    </source>
</evidence>
<dbReference type="OrthoDB" id="4751380at2"/>
<comment type="caution">
    <text evidence="2">The sequence shown here is derived from an EMBL/GenBank/DDBJ whole genome shotgun (WGS) entry which is preliminary data.</text>
</comment>
<evidence type="ECO:0000313" key="3">
    <source>
        <dbReference type="Proteomes" id="UP000192411"/>
    </source>
</evidence>
<feature type="chain" id="PRO_5039712595" description="PASTA domain-containing protein" evidence="1">
    <location>
        <begin position="22"/>
        <end position="97"/>
    </location>
</feature>
<dbReference type="AlphaFoldDB" id="A0A1X0JJ21"/>
<dbReference type="EMBL" id="MVIM01000014">
    <property type="protein sequence ID" value="ORB62791.1"/>
    <property type="molecule type" value="Genomic_DNA"/>
</dbReference>
<organism evidence="2 3">
    <name type="scientific">Mycolicibacterium tusciae</name>
    <dbReference type="NCBI Taxonomy" id="75922"/>
    <lineage>
        <taxon>Bacteria</taxon>
        <taxon>Bacillati</taxon>
        <taxon>Actinomycetota</taxon>
        <taxon>Actinomycetes</taxon>
        <taxon>Mycobacteriales</taxon>
        <taxon>Mycobacteriaceae</taxon>
        <taxon>Mycolicibacterium</taxon>
    </lineage>
</organism>
<dbReference type="Proteomes" id="UP000192411">
    <property type="component" value="Unassembled WGS sequence"/>
</dbReference>
<accession>A0A1X0JJ21</accession>
<dbReference type="STRING" id="75922.BST47_22640"/>
<feature type="signal peptide" evidence="1">
    <location>
        <begin position="1"/>
        <end position="21"/>
    </location>
</feature>
<evidence type="ECO:0008006" key="4">
    <source>
        <dbReference type="Google" id="ProtNLM"/>
    </source>
</evidence>
<keyword evidence="1" id="KW-0732">Signal</keyword>